<accession>A0A2P6NI53</accession>
<name>A0A2P6NI53_9EUKA</name>
<proteinExistence type="predicted"/>
<protein>
    <submittedName>
        <fullName evidence="1">Uncharacterized protein</fullName>
    </submittedName>
</protein>
<dbReference type="InParanoid" id="A0A2P6NI53"/>
<gene>
    <name evidence="1" type="ORF">PROFUN_03795</name>
</gene>
<evidence type="ECO:0000313" key="2">
    <source>
        <dbReference type="Proteomes" id="UP000241769"/>
    </source>
</evidence>
<comment type="caution">
    <text evidence="1">The sequence shown here is derived from an EMBL/GenBank/DDBJ whole genome shotgun (WGS) entry which is preliminary data.</text>
</comment>
<dbReference type="Proteomes" id="UP000241769">
    <property type="component" value="Unassembled WGS sequence"/>
</dbReference>
<dbReference type="AlphaFoldDB" id="A0A2P6NI53"/>
<reference evidence="1 2" key="1">
    <citation type="journal article" date="2018" name="Genome Biol. Evol.">
        <title>Multiple Roots of Fruiting Body Formation in Amoebozoa.</title>
        <authorList>
            <person name="Hillmann F."/>
            <person name="Forbes G."/>
            <person name="Novohradska S."/>
            <person name="Ferling I."/>
            <person name="Riege K."/>
            <person name="Groth M."/>
            <person name="Westermann M."/>
            <person name="Marz M."/>
            <person name="Spaller T."/>
            <person name="Winckler T."/>
            <person name="Schaap P."/>
            <person name="Glockner G."/>
        </authorList>
    </citation>
    <scope>NUCLEOTIDE SEQUENCE [LARGE SCALE GENOMIC DNA]</scope>
    <source>
        <strain evidence="1 2">Jena</strain>
    </source>
</reference>
<organism evidence="1 2">
    <name type="scientific">Planoprotostelium fungivorum</name>
    <dbReference type="NCBI Taxonomy" id="1890364"/>
    <lineage>
        <taxon>Eukaryota</taxon>
        <taxon>Amoebozoa</taxon>
        <taxon>Evosea</taxon>
        <taxon>Variosea</taxon>
        <taxon>Cavosteliida</taxon>
        <taxon>Cavosteliaceae</taxon>
        <taxon>Planoprotostelium</taxon>
    </lineage>
</organism>
<evidence type="ECO:0000313" key="1">
    <source>
        <dbReference type="EMBL" id="PRP83640.1"/>
    </source>
</evidence>
<sequence>MVYKSSHGSTILGRPHSLAFTMIKQHAILQLSMILRRPIDWNILALGWSEFLSPGLLLKTFKYDITPKREILPFVSHKNS</sequence>
<dbReference type="EMBL" id="MDYQ01000078">
    <property type="protein sequence ID" value="PRP83640.1"/>
    <property type="molecule type" value="Genomic_DNA"/>
</dbReference>
<keyword evidence="2" id="KW-1185">Reference proteome</keyword>